<evidence type="ECO:0000313" key="2">
    <source>
        <dbReference type="EMBL" id="GAT55678.1"/>
    </source>
</evidence>
<feature type="region of interest" description="Disordered" evidence="1">
    <location>
        <begin position="35"/>
        <end position="89"/>
    </location>
</feature>
<sequence>MVTRSTLGSKPPGLWTITHAMMPHGNLKWLELVDDYTPPKSSSHSRSATPPDSKERKHQRSDDPEESDGPEHNRRKVDPATQWDTMNDEDFDNSIMMPWREPYPKTITPLGASSYDLLLWTNSATSYDDCWQFQICEHGETDPAVPAQHNIDVAYWVEELGRYISCETVCLTGGHVAEPREKVKVTFRDQNGLEVVFRLPDEEENDVIQIRRPPPRSVSTS</sequence>
<protein>
    <submittedName>
        <fullName evidence="2">Uncharacterized protein</fullName>
    </submittedName>
</protein>
<gene>
    <name evidence="2" type="ORF">MCHLO_12417</name>
</gene>
<dbReference type="Proteomes" id="UP000815677">
    <property type="component" value="Unassembled WGS sequence"/>
</dbReference>
<accession>A0ABQ0LX49</accession>
<reference evidence="2" key="1">
    <citation type="submission" date="2014-09" db="EMBL/GenBank/DDBJ databases">
        <title>Genome sequence of the luminous mushroom Mycena chlorophos for searching fungal bioluminescence genes.</title>
        <authorList>
            <person name="Tanaka Y."/>
            <person name="Kasuga D."/>
            <person name="Oba Y."/>
            <person name="Hase S."/>
            <person name="Sato K."/>
            <person name="Oba Y."/>
            <person name="Sakakibara Y."/>
        </authorList>
    </citation>
    <scope>NUCLEOTIDE SEQUENCE</scope>
</reference>
<feature type="compositionally biased region" description="Polar residues" evidence="1">
    <location>
        <begin position="39"/>
        <end position="50"/>
    </location>
</feature>
<name>A0ABQ0LX49_MYCCL</name>
<keyword evidence="3" id="KW-1185">Reference proteome</keyword>
<proteinExistence type="predicted"/>
<feature type="compositionally biased region" description="Basic and acidic residues" evidence="1">
    <location>
        <begin position="69"/>
        <end position="78"/>
    </location>
</feature>
<evidence type="ECO:0000256" key="1">
    <source>
        <dbReference type="SAM" id="MobiDB-lite"/>
    </source>
</evidence>
<organism evidence="2 3">
    <name type="scientific">Mycena chlorophos</name>
    <name type="common">Agaric fungus</name>
    <name type="synonym">Agaricus chlorophos</name>
    <dbReference type="NCBI Taxonomy" id="658473"/>
    <lineage>
        <taxon>Eukaryota</taxon>
        <taxon>Fungi</taxon>
        <taxon>Dikarya</taxon>
        <taxon>Basidiomycota</taxon>
        <taxon>Agaricomycotina</taxon>
        <taxon>Agaricomycetes</taxon>
        <taxon>Agaricomycetidae</taxon>
        <taxon>Agaricales</taxon>
        <taxon>Marasmiineae</taxon>
        <taxon>Mycenaceae</taxon>
        <taxon>Mycena</taxon>
    </lineage>
</organism>
<evidence type="ECO:0000313" key="3">
    <source>
        <dbReference type="Proteomes" id="UP000815677"/>
    </source>
</evidence>
<dbReference type="EMBL" id="DF849056">
    <property type="protein sequence ID" value="GAT55678.1"/>
    <property type="molecule type" value="Genomic_DNA"/>
</dbReference>